<reference evidence="2 3" key="1">
    <citation type="submission" date="2024-02" db="EMBL/GenBank/DDBJ databases">
        <title>Discinaceae phylogenomics.</title>
        <authorList>
            <person name="Dirks A.C."/>
            <person name="James T.Y."/>
        </authorList>
    </citation>
    <scope>NUCLEOTIDE SEQUENCE [LARGE SCALE GENOMIC DNA]</scope>
    <source>
        <strain evidence="2 3">ACD0624</strain>
    </source>
</reference>
<name>A0ABR3GFM5_9PEZI</name>
<dbReference type="Proteomes" id="UP001447188">
    <property type="component" value="Unassembled WGS sequence"/>
</dbReference>
<accession>A0ABR3GFM5</accession>
<protein>
    <submittedName>
        <fullName evidence="2">Uncharacterized protein</fullName>
    </submittedName>
</protein>
<proteinExistence type="predicted"/>
<dbReference type="EMBL" id="JBBBZM010000087">
    <property type="protein sequence ID" value="KAL0634710.1"/>
    <property type="molecule type" value="Genomic_DNA"/>
</dbReference>
<keyword evidence="3" id="KW-1185">Reference proteome</keyword>
<evidence type="ECO:0000256" key="1">
    <source>
        <dbReference type="SAM" id="MobiDB-lite"/>
    </source>
</evidence>
<feature type="region of interest" description="Disordered" evidence="1">
    <location>
        <begin position="197"/>
        <end position="224"/>
    </location>
</feature>
<comment type="caution">
    <text evidence="2">The sequence shown here is derived from an EMBL/GenBank/DDBJ whole genome shotgun (WGS) entry which is preliminary data.</text>
</comment>
<organism evidence="2 3">
    <name type="scientific">Discina gigas</name>
    <dbReference type="NCBI Taxonomy" id="1032678"/>
    <lineage>
        <taxon>Eukaryota</taxon>
        <taxon>Fungi</taxon>
        <taxon>Dikarya</taxon>
        <taxon>Ascomycota</taxon>
        <taxon>Pezizomycotina</taxon>
        <taxon>Pezizomycetes</taxon>
        <taxon>Pezizales</taxon>
        <taxon>Discinaceae</taxon>
        <taxon>Discina</taxon>
    </lineage>
</organism>
<evidence type="ECO:0000313" key="2">
    <source>
        <dbReference type="EMBL" id="KAL0634710.1"/>
    </source>
</evidence>
<sequence>MAFSFGFPVGDLIAVVNLCREIARNCVSVAGAPQSHRDFQSSARNLEIGLEQVVGVITERNKLAKVRAKPGDFREHPNDHATFSALRDITSDFGKTLETIQLRLKEHPINGNTSIGKRVWYWLEAEDEIRELVDRCKHHIITINFLLEPFRTKILTDIHQSLRDLNIKVQDVAIGVTNIEEGIQELQDMLVQAGCQKSPHLRPRPKSRPAQTQPPPAPKTDYKDGLNERFYKQLREDREVGLKNISLLELTRSVVWWLEMGRKNTQGELPMEKIDTLQYINLRKAAWITDGFEEHEELRNLGDDESFWHLYCQELKKEVHKAFETIRSGSIQMPSVGEIHSQGSSDFTVLVKFDALVTVNFIPERPDEDLILDMYVFDISKLFARFNQMPVGYGKTVHLDQTLY</sequence>
<evidence type="ECO:0000313" key="3">
    <source>
        <dbReference type="Proteomes" id="UP001447188"/>
    </source>
</evidence>
<gene>
    <name evidence="2" type="ORF">Q9L58_006375</name>
</gene>